<feature type="repeat" description="WD" evidence="5">
    <location>
        <begin position="634"/>
        <end position="668"/>
    </location>
</feature>
<feature type="domain" description="U3 small nucleolar RNA-associated protein 13 C-terminal" evidence="8">
    <location>
        <begin position="1236"/>
        <end position="1365"/>
    </location>
</feature>
<feature type="coiled-coil region" evidence="6">
    <location>
        <begin position="69"/>
        <end position="136"/>
    </location>
</feature>
<accession>A0AAN9TFV4</accession>
<comment type="subcellular location">
    <subcellularLocation>
        <location evidence="1">Nucleus</location>
        <location evidence="1">Nucleolus</location>
    </subcellularLocation>
</comment>
<proteinExistence type="predicted"/>
<keyword evidence="10" id="KW-1185">Reference proteome</keyword>
<reference evidence="9 10" key="1">
    <citation type="submission" date="2024-03" db="EMBL/GenBank/DDBJ databases">
        <title>Adaptation during the transition from Ophiocordyceps entomopathogen to insect associate is accompanied by gene loss and intensified selection.</title>
        <authorList>
            <person name="Ward C.M."/>
            <person name="Onetto C.A."/>
            <person name="Borneman A.R."/>
        </authorList>
    </citation>
    <scope>NUCLEOTIDE SEQUENCE [LARGE SCALE GENOMIC DNA]</scope>
    <source>
        <strain evidence="9">AWRI1</strain>
        <tissue evidence="9">Single Adult Female</tissue>
    </source>
</reference>
<dbReference type="InterPro" id="IPR020472">
    <property type="entry name" value="WD40_PAC1"/>
</dbReference>
<gene>
    <name evidence="9" type="ORF">V9T40_000077</name>
</gene>
<evidence type="ECO:0000256" key="1">
    <source>
        <dbReference type="ARBA" id="ARBA00004604"/>
    </source>
</evidence>
<feature type="repeat" description="WD" evidence="5">
    <location>
        <begin position="1099"/>
        <end position="1140"/>
    </location>
</feature>
<dbReference type="InterPro" id="IPR036322">
    <property type="entry name" value="WD40_repeat_dom_sf"/>
</dbReference>
<dbReference type="EMBL" id="JBBCAQ010000028">
    <property type="protein sequence ID" value="KAK7585898.1"/>
    <property type="molecule type" value="Genomic_DNA"/>
</dbReference>
<dbReference type="InterPro" id="IPR015943">
    <property type="entry name" value="WD40/YVTN_repeat-like_dom_sf"/>
</dbReference>
<feature type="region of interest" description="Disordered" evidence="7">
    <location>
        <begin position="521"/>
        <end position="552"/>
    </location>
</feature>
<feature type="repeat" description="WD" evidence="5">
    <location>
        <begin position="759"/>
        <end position="800"/>
    </location>
</feature>
<dbReference type="PROSITE" id="PS50294">
    <property type="entry name" value="WD_REPEATS_REGION"/>
    <property type="match status" value="6"/>
</dbReference>
<dbReference type="GO" id="GO:0034511">
    <property type="term" value="F:U3 snoRNA binding"/>
    <property type="evidence" value="ECO:0007669"/>
    <property type="project" value="TreeGrafter"/>
</dbReference>
<evidence type="ECO:0000313" key="10">
    <source>
        <dbReference type="Proteomes" id="UP001367676"/>
    </source>
</evidence>
<feature type="compositionally biased region" description="Acidic residues" evidence="7">
    <location>
        <begin position="537"/>
        <end position="552"/>
    </location>
</feature>
<dbReference type="Pfam" id="PF07093">
    <property type="entry name" value="SGT1"/>
    <property type="match status" value="1"/>
</dbReference>
<organism evidence="9 10">
    <name type="scientific">Parthenolecanium corni</name>
    <dbReference type="NCBI Taxonomy" id="536013"/>
    <lineage>
        <taxon>Eukaryota</taxon>
        <taxon>Metazoa</taxon>
        <taxon>Ecdysozoa</taxon>
        <taxon>Arthropoda</taxon>
        <taxon>Hexapoda</taxon>
        <taxon>Insecta</taxon>
        <taxon>Pterygota</taxon>
        <taxon>Neoptera</taxon>
        <taxon>Paraneoptera</taxon>
        <taxon>Hemiptera</taxon>
        <taxon>Sternorrhyncha</taxon>
        <taxon>Coccoidea</taxon>
        <taxon>Coccidae</taxon>
        <taxon>Parthenolecanium</taxon>
    </lineage>
</organism>
<dbReference type="InterPro" id="IPR019775">
    <property type="entry name" value="WD40_repeat_CS"/>
</dbReference>
<dbReference type="GO" id="GO:0030686">
    <property type="term" value="C:90S preribosome"/>
    <property type="evidence" value="ECO:0007669"/>
    <property type="project" value="TreeGrafter"/>
</dbReference>
<dbReference type="InterPro" id="IPR001680">
    <property type="entry name" value="WD40_rpt"/>
</dbReference>
<dbReference type="CDD" id="cd00200">
    <property type="entry name" value="WD40"/>
    <property type="match status" value="1"/>
</dbReference>
<evidence type="ECO:0000256" key="7">
    <source>
        <dbReference type="SAM" id="MobiDB-lite"/>
    </source>
</evidence>
<dbReference type="GO" id="GO:0000480">
    <property type="term" value="P:endonucleolytic cleavage in 5'-ETS of tricistronic rRNA transcript (SSU-rRNA, 5.8S rRNA, LSU-rRNA)"/>
    <property type="evidence" value="ECO:0007669"/>
    <property type="project" value="TreeGrafter"/>
</dbReference>
<name>A0AAN9TFV4_9HEMI</name>
<dbReference type="PANTHER" id="PTHR19854:SF15">
    <property type="entry name" value="TRANSDUCIN BETA-LIKE PROTEIN 3"/>
    <property type="match status" value="1"/>
</dbReference>
<dbReference type="PROSITE" id="PS50082">
    <property type="entry name" value="WD_REPEATS_2"/>
    <property type="match status" value="9"/>
</dbReference>
<keyword evidence="2 5" id="KW-0853">WD repeat</keyword>
<dbReference type="GO" id="GO:0032040">
    <property type="term" value="C:small-subunit processome"/>
    <property type="evidence" value="ECO:0007669"/>
    <property type="project" value="InterPro"/>
</dbReference>
<feature type="repeat" description="WD" evidence="5">
    <location>
        <begin position="1005"/>
        <end position="1040"/>
    </location>
</feature>
<dbReference type="Gene3D" id="2.130.10.10">
    <property type="entry name" value="YVTN repeat-like/Quinoprotein amine dehydrogenase"/>
    <property type="match status" value="3"/>
</dbReference>
<dbReference type="SMART" id="SM00320">
    <property type="entry name" value="WD40"/>
    <property type="match status" value="11"/>
</dbReference>
<evidence type="ECO:0000313" key="9">
    <source>
        <dbReference type="EMBL" id="KAK7585898.1"/>
    </source>
</evidence>
<comment type="caution">
    <text evidence="9">The sequence shown here is derived from an EMBL/GenBank/DDBJ whole genome shotgun (WGS) entry which is preliminary data.</text>
</comment>
<evidence type="ECO:0000256" key="3">
    <source>
        <dbReference type="ARBA" id="ARBA00022737"/>
    </source>
</evidence>
<evidence type="ECO:0000259" key="8">
    <source>
        <dbReference type="Pfam" id="PF08625"/>
    </source>
</evidence>
<protein>
    <recommendedName>
        <fullName evidence="8">U3 small nucleolar RNA-associated protein 13 C-terminal domain-containing protein</fullName>
    </recommendedName>
</protein>
<dbReference type="Pfam" id="PF00400">
    <property type="entry name" value="WD40"/>
    <property type="match status" value="7"/>
</dbReference>
<sequence>MSLTIQQILFDAKKLSDKLKEHDTAADALLSQTQSVYKQIDAMKHYADDLAELNESARQSQHGEIIAGLQQESRQLRELQMENRELKIALEDYQNAIELIMSKYRSHTTQLLAASSLDLRKLYNEHQNKIIEAQAEKINEMASVMIKAASFVEEKEVHLEEIIKRLLAENQSFIYNGIVKIVPGKFSTGLDVITRVARFLKRSADTFEVEENITQVIQKKVERFANGVNEFLHHSRAYIPVKVAALLNTNPSLIASAVTAYCERDLIDKKICKSMKHFPPERLVLRSVKFTRFLYAMISHEKIDKLTNWTLPSPAESDFKEQVLGFKITCGFEILASKCKSESESNLPLSKKWLQYVDVLQRKGYFKDFLPGSKDYTNLEKQARNFFLENTDMIKSDSNCILNILPTIDYDYDALKKEESRVPPSDDEQWMMVNEESFENFLRERFDCADTLPTDSPETVSSTLNTFLNQLSDVEGVEIAKENVDSDDMDLDSDSLMRGISFDSDSFLPTLEKMLDKMAVENKTDDPDRVSPADSSLESDDGTDTDDADSDATEETDFKSYMQLMDQELEKVRVTEKEVSNIDEVTRDEQNFLCMCTNHIAVVNVADALVKQTIPPDLIEYNYCDESDVVDDPVLTFALSSDEELLASGHKSGLIKLWKWKSGELLKSWKGQHKGPLMKLAFNESGTCVASGSIDSTIRIWDIENHSCNFKLGGVEGITSILEFHKINDDEILFASGDEQVVRGWHLQSDGKHQLLYKLVGQYNRISNILITPDSQYLISVGFNPLAVVWDLKTKAEVRSIPISLNGPVEGACLLPSCVELPGFEKPITGNFVAFGAEKGKLVVYDFVKGAQVFMHDGDSDLDLNEGIQNTESNKSEQKPHSIVRLVYNQSSQHLIQVFSDQTILIYKVDSNFACLKQMTGYLDEILDLSFFGEEDEYLVVASNSSHLNVYDRNMNCSLLKGHSDCIISLATSPGFPNILVSGSKDHSVRVWMCKDGFFKCVASGTRHQASVGAVVLSHNSQDGKIISASEDQTLKVWKLPALKYKQCAKLEVFRTAIAHDQAINSICLSMRDDLIATGSQDKTAKLWSVNDLSLVGVFRGHIRAVWCVKFSPVDQVLLTSSADMTLRLWSITELRCLKTIEGHDCSVLNCAFFNNGTQIVSCGNDGLIKVWTIKNNECVSTLDKHASKVWAIAVSSDENKFVTGGTDSRLVFWRDTTEESRLEEIKTTQERVEQEQHLSNLLQSEQLLDALQYAITLDRPLKVFKIIETLSGKQTKDLETVIGQLNVDQKETIVKYASEWNKNSRSSYIAQLVLSFLMPEIISNDIKLSNETLEGLIAYTNRHFNRLTTLLEEVQIVPYSVKLMEPHAG</sequence>
<keyword evidence="4" id="KW-0539">Nucleus</keyword>
<dbReference type="PANTHER" id="PTHR19854">
    <property type="entry name" value="TRANSDUCIN BETA-LIKE 3"/>
    <property type="match status" value="1"/>
</dbReference>
<dbReference type="PROSITE" id="PS00678">
    <property type="entry name" value="WD_REPEATS_1"/>
    <property type="match status" value="2"/>
</dbReference>
<dbReference type="Pfam" id="PF08625">
    <property type="entry name" value="Utp13"/>
    <property type="match status" value="1"/>
</dbReference>
<feature type="repeat" description="WD" evidence="5">
    <location>
        <begin position="960"/>
        <end position="992"/>
    </location>
</feature>
<evidence type="ECO:0000256" key="4">
    <source>
        <dbReference type="ARBA" id="ARBA00023242"/>
    </source>
</evidence>
<feature type="repeat" description="WD" evidence="5">
    <location>
        <begin position="1057"/>
        <end position="1098"/>
    </location>
</feature>
<keyword evidence="6" id="KW-0175">Coiled coil</keyword>
<dbReference type="InterPro" id="IPR013934">
    <property type="entry name" value="Utp13_C"/>
</dbReference>
<dbReference type="GO" id="GO:0000472">
    <property type="term" value="P:endonucleolytic cleavage to generate mature 5'-end of SSU-rRNA from (SSU-rRNA, 5.8S rRNA, LSU-rRNA)"/>
    <property type="evidence" value="ECO:0007669"/>
    <property type="project" value="TreeGrafter"/>
</dbReference>
<feature type="repeat" description="WD" evidence="5">
    <location>
        <begin position="670"/>
        <end position="711"/>
    </location>
</feature>
<keyword evidence="3" id="KW-0677">Repeat</keyword>
<dbReference type="PRINTS" id="PR00320">
    <property type="entry name" value="GPROTEINBRPT"/>
</dbReference>
<feature type="repeat" description="WD" evidence="5">
    <location>
        <begin position="1183"/>
        <end position="1214"/>
    </location>
</feature>
<evidence type="ECO:0000256" key="6">
    <source>
        <dbReference type="SAM" id="Coils"/>
    </source>
</evidence>
<evidence type="ECO:0000256" key="5">
    <source>
        <dbReference type="PROSITE-ProRule" id="PRU00221"/>
    </source>
</evidence>
<feature type="repeat" description="WD" evidence="5">
    <location>
        <begin position="1141"/>
        <end position="1182"/>
    </location>
</feature>
<dbReference type="Proteomes" id="UP001367676">
    <property type="component" value="Unassembled WGS sequence"/>
</dbReference>
<dbReference type="InterPro" id="IPR010770">
    <property type="entry name" value="Ecd"/>
</dbReference>
<dbReference type="SUPFAM" id="SSF50978">
    <property type="entry name" value="WD40 repeat-like"/>
    <property type="match status" value="2"/>
</dbReference>
<feature type="compositionally biased region" description="Basic and acidic residues" evidence="7">
    <location>
        <begin position="521"/>
        <end position="531"/>
    </location>
</feature>
<evidence type="ECO:0000256" key="2">
    <source>
        <dbReference type="ARBA" id="ARBA00022574"/>
    </source>
</evidence>